<dbReference type="Proteomes" id="UP000054498">
    <property type="component" value="Unassembled WGS sequence"/>
</dbReference>
<dbReference type="KEGG" id="mng:MNEG_11205"/>
<reference evidence="3 4" key="1">
    <citation type="journal article" date="2013" name="BMC Genomics">
        <title>Reconstruction of the lipid metabolism for the microalga Monoraphidium neglectum from its genome sequence reveals characteristics suitable for biofuel production.</title>
        <authorList>
            <person name="Bogen C."/>
            <person name="Al-Dilaimi A."/>
            <person name="Albersmeier A."/>
            <person name="Wichmann J."/>
            <person name="Grundmann M."/>
            <person name="Rupp O."/>
            <person name="Lauersen K.J."/>
            <person name="Blifernez-Klassen O."/>
            <person name="Kalinowski J."/>
            <person name="Goesmann A."/>
            <person name="Mussgnug J.H."/>
            <person name="Kruse O."/>
        </authorList>
    </citation>
    <scope>NUCLEOTIDE SEQUENCE [LARGE SCALE GENOMIC DNA]</scope>
    <source>
        <strain evidence="3 4">SAG 48.87</strain>
    </source>
</reference>
<evidence type="ECO:0000313" key="2">
    <source>
        <dbReference type="EMBL" id="KIY92672.1"/>
    </source>
</evidence>
<accession>A0A0D2LZE7</accession>
<gene>
    <name evidence="3" type="ORF">MNEG_11205</name>
    <name evidence="2" type="ORF">MNEG_15291</name>
</gene>
<evidence type="ECO:0000313" key="4">
    <source>
        <dbReference type="Proteomes" id="UP000054498"/>
    </source>
</evidence>
<keyword evidence="1 3" id="KW-0378">Hydrolase</keyword>
<dbReference type="OrthoDB" id="544103at2759"/>
<name>A0A0D2LZE7_9CHLO</name>
<dbReference type="RefSeq" id="XP_013891692.1">
    <property type="nucleotide sequence ID" value="XM_014036238.1"/>
</dbReference>
<reference evidence="3" key="2">
    <citation type="submission" date="2013-11" db="EMBL/GenBank/DDBJ databases">
        <authorList>
            <person name="Bogen C.C."/>
            <person name="Al-Dilaimi A.A."/>
            <person name="Albersmeier A.A."/>
            <person name="Wichmann J.J."/>
            <person name="Grundmann M.M."/>
            <person name="Rupp O.O."/>
            <person name="Lauersen K.K."/>
            <person name="Blifernez-Klassen O.O."/>
            <person name="Kalinowski J.J."/>
            <person name="Goesmann A.A."/>
            <person name="Mussgnug J.J."/>
            <person name="Kruse O.O."/>
        </authorList>
    </citation>
    <scope>NUCLEOTIDE SEQUENCE</scope>
    <source>
        <strain evidence="3">SAG 48.87</strain>
    </source>
</reference>
<dbReference type="GeneID" id="25728444"/>
<dbReference type="GO" id="GO:0004668">
    <property type="term" value="F:protein-arginine deiminase activity"/>
    <property type="evidence" value="ECO:0007669"/>
    <property type="project" value="InterPro"/>
</dbReference>
<organism evidence="3 4">
    <name type="scientific">Monoraphidium neglectum</name>
    <dbReference type="NCBI Taxonomy" id="145388"/>
    <lineage>
        <taxon>Eukaryota</taxon>
        <taxon>Viridiplantae</taxon>
        <taxon>Chlorophyta</taxon>
        <taxon>core chlorophytes</taxon>
        <taxon>Chlorophyceae</taxon>
        <taxon>CS clade</taxon>
        <taxon>Sphaeropleales</taxon>
        <taxon>Selenastraceae</taxon>
        <taxon>Monoraphidium</taxon>
    </lineage>
</organism>
<dbReference type="RefSeq" id="XP_013895779.1">
    <property type="nucleotide sequence ID" value="XM_014040325.1"/>
</dbReference>
<dbReference type="GeneID" id="25732938"/>
<evidence type="ECO:0000256" key="1">
    <source>
        <dbReference type="ARBA" id="ARBA00022801"/>
    </source>
</evidence>
<protein>
    <submittedName>
        <fullName evidence="3">Agmatine deiminase</fullName>
        <ecNumber evidence="3">3.5.3.12</ecNumber>
    </submittedName>
</protein>
<dbReference type="GO" id="GO:0009446">
    <property type="term" value="P:putrescine biosynthetic process"/>
    <property type="evidence" value="ECO:0007669"/>
    <property type="project" value="InterPro"/>
</dbReference>
<dbReference type="EMBL" id="KK105416">
    <property type="protein sequence ID" value="KIY92672.1"/>
    <property type="molecule type" value="Genomic_DNA"/>
</dbReference>
<dbReference type="InterPro" id="IPR007466">
    <property type="entry name" value="Peptidyl-Arg-deiminase_porph"/>
</dbReference>
<dbReference type="EC" id="3.5.3.12" evidence="3"/>
<keyword evidence="4" id="KW-1185">Reference proteome</keyword>
<dbReference type="GO" id="GO:0047632">
    <property type="term" value="F:agmatine deiminase activity"/>
    <property type="evidence" value="ECO:0007669"/>
    <property type="project" value="UniProtKB-EC"/>
</dbReference>
<dbReference type="EMBL" id="KK102857">
    <property type="protein sequence ID" value="KIY96759.1"/>
    <property type="molecule type" value="Genomic_DNA"/>
</dbReference>
<dbReference type="KEGG" id="mng:MNEG_15291"/>
<dbReference type="SUPFAM" id="SSF55909">
    <property type="entry name" value="Pentein"/>
    <property type="match status" value="1"/>
</dbReference>
<dbReference type="PANTHER" id="PTHR31377">
    <property type="entry name" value="AGMATINE DEIMINASE-RELATED"/>
    <property type="match status" value="1"/>
</dbReference>
<evidence type="ECO:0000313" key="3">
    <source>
        <dbReference type="EMBL" id="KIY96759.1"/>
    </source>
</evidence>
<dbReference type="Gene3D" id="3.75.10.10">
    <property type="entry name" value="L-arginine/glycine Amidinotransferase, Chain A"/>
    <property type="match status" value="1"/>
</dbReference>
<dbReference type="Pfam" id="PF04371">
    <property type="entry name" value="PAD_porph"/>
    <property type="match status" value="1"/>
</dbReference>
<dbReference type="STRING" id="145388.A0A0D2LZE7"/>
<dbReference type="PANTHER" id="PTHR31377:SF0">
    <property type="entry name" value="AGMATINE DEIMINASE-RELATED"/>
    <property type="match status" value="1"/>
</dbReference>
<proteinExistence type="predicted"/>
<sequence length="116" mass="12710">MWADPSVVEEARGYLADAPNVSVVAMPINDGWLRDWGPTCIARTNPETGKREVAGVHWDYDCYGAPGKIRDGRPAMMPNWDKDYAAGRAVLEHYGLPVFECPLHLEGGSIHSDGQG</sequence>
<dbReference type="AlphaFoldDB" id="A0A0D2LZE7"/>